<dbReference type="Proteomes" id="UP000095282">
    <property type="component" value="Unplaced"/>
</dbReference>
<name>A0A1I7T3N2_9PELO</name>
<reference evidence="2" key="1">
    <citation type="submission" date="2016-11" db="UniProtKB">
        <authorList>
            <consortium name="WormBaseParasite"/>
        </authorList>
    </citation>
    <scope>IDENTIFICATION</scope>
</reference>
<keyword evidence="1" id="KW-1185">Reference proteome</keyword>
<protein>
    <submittedName>
        <fullName evidence="2">FBA_2 domain-containing protein</fullName>
    </submittedName>
</protein>
<dbReference type="WBParaSite" id="Csp11.Scaffold492.g2103.t2">
    <property type="protein sequence ID" value="Csp11.Scaffold492.g2103.t2"/>
    <property type="gene ID" value="Csp11.Scaffold492.g2103"/>
</dbReference>
<dbReference type="AlphaFoldDB" id="A0A1I7T3N2"/>
<organism evidence="1 2">
    <name type="scientific">Caenorhabditis tropicalis</name>
    <dbReference type="NCBI Taxonomy" id="1561998"/>
    <lineage>
        <taxon>Eukaryota</taxon>
        <taxon>Metazoa</taxon>
        <taxon>Ecdysozoa</taxon>
        <taxon>Nematoda</taxon>
        <taxon>Chromadorea</taxon>
        <taxon>Rhabditida</taxon>
        <taxon>Rhabditina</taxon>
        <taxon>Rhabditomorpha</taxon>
        <taxon>Rhabditoidea</taxon>
        <taxon>Rhabditidae</taxon>
        <taxon>Peloderinae</taxon>
        <taxon>Caenorhabditis</taxon>
    </lineage>
</organism>
<evidence type="ECO:0000313" key="1">
    <source>
        <dbReference type="Proteomes" id="UP000095282"/>
    </source>
</evidence>
<sequence>MNALLKHWMTCEGRRVGGLRIHFSEEANFQEEDLFEGLISLKVNTSGYPFRLLANHQNHLLLYVSLETDQLTIGVYYSDEPVMLAKGTRMTREYRILEILQRKKVLEDESEIGENWNKIEIRQLEEELARNGVYYVDGTPYVDDL</sequence>
<evidence type="ECO:0000313" key="2">
    <source>
        <dbReference type="WBParaSite" id="Csp11.Scaffold492.g2103.t2"/>
    </source>
</evidence>
<accession>A0A1I7T3N2</accession>
<proteinExistence type="predicted"/>